<dbReference type="InterPro" id="IPR011114">
    <property type="entry name" value="RuvA_C"/>
</dbReference>
<dbReference type="SUPFAM" id="SSF46929">
    <property type="entry name" value="DNA helicase RuvA subunit, C-terminal domain"/>
    <property type="match status" value="1"/>
</dbReference>
<dbReference type="EMBL" id="JABZQQ010000123">
    <property type="protein sequence ID" value="MBF1266047.1"/>
    <property type="molecule type" value="Genomic_DNA"/>
</dbReference>
<dbReference type="GO" id="GO:0009378">
    <property type="term" value="F:four-way junction helicase activity"/>
    <property type="evidence" value="ECO:0007669"/>
    <property type="project" value="InterPro"/>
</dbReference>
<evidence type="ECO:0000313" key="2">
    <source>
        <dbReference type="EMBL" id="MBF1266047.1"/>
    </source>
</evidence>
<organism evidence="2 3">
    <name type="scientific">Neisseria sicca</name>
    <dbReference type="NCBI Taxonomy" id="490"/>
    <lineage>
        <taxon>Bacteria</taxon>
        <taxon>Pseudomonadati</taxon>
        <taxon>Pseudomonadota</taxon>
        <taxon>Betaproteobacteria</taxon>
        <taxon>Neisseriales</taxon>
        <taxon>Neisseriaceae</taxon>
        <taxon>Neisseria</taxon>
    </lineage>
</organism>
<dbReference type="Proteomes" id="UP000780345">
    <property type="component" value="Unassembled WGS sequence"/>
</dbReference>
<sequence length="44" mass="4693">TDDIVNTLIALGYNEREAKAAIKGIPKGTEVGEGVRLALKNLLK</sequence>
<dbReference type="Gene3D" id="1.10.8.10">
    <property type="entry name" value="DNA helicase RuvA subunit, C-terminal domain"/>
    <property type="match status" value="1"/>
</dbReference>
<name>A0A930DLJ6_NEISI</name>
<accession>A0A930DLJ6</accession>
<protein>
    <submittedName>
        <fullName evidence="2">Holliday junction branch migration protein RuvA</fullName>
    </submittedName>
</protein>
<proteinExistence type="predicted"/>
<reference evidence="2" key="1">
    <citation type="submission" date="2020-04" db="EMBL/GenBank/DDBJ databases">
        <title>Deep metagenomics examines the oral microbiome during advanced dental caries in children, revealing novel taxa and co-occurrences with host molecules.</title>
        <authorList>
            <person name="Baker J.L."/>
            <person name="Morton J.T."/>
            <person name="Dinis M."/>
            <person name="Alvarez R."/>
            <person name="Tran N.C."/>
            <person name="Knight R."/>
            <person name="Edlund A."/>
        </authorList>
    </citation>
    <scope>NUCLEOTIDE SEQUENCE</scope>
    <source>
        <strain evidence="2">JCVI_32_bin.62</strain>
    </source>
</reference>
<comment type="caution">
    <text evidence="2">The sequence shown here is derived from an EMBL/GenBank/DDBJ whole genome shotgun (WGS) entry which is preliminary data.</text>
</comment>
<evidence type="ECO:0000313" key="3">
    <source>
        <dbReference type="Proteomes" id="UP000780345"/>
    </source>
</evidence>
<evidence type="ECO:0000259" key="1">
    <source>
        <dbReference type="Pfam" id="PF07499"/>
    </source>
</evidence>
<dbReference type="GO" id="GO:0006310">
    <property type="term" value="P:DNA recombination"/>
    <property type="evidence" value="ECO:0007669"/>
    <property type="project" value="InterPro"/>
</dbReference>
<dbReference type="GO" id="GO:0009379">
    <property type="term" value="C:Holliday junction helicase complex"/>
    <property type="evidence" value="ECO:0007669"/>
    <property type="project" value="InterPro"/>
</dbReference>
<dbReference type="InterPro" id="IPR036267">
    <property type="entry name" value="RuvA_C_sf"/>
</dbReference>
<gene>
    <name evidence="2" type="ORF">HXM80_10495</name>
</gene>
<feature type="domain" description="Holliday junction DNA helicase RuvA C-terminal" evidence="1">
    <location>
        <begin position="2"/>
        <end position="42"/>
    </location>
</feature>
<dbReference type="CDD" id="cd14332">
    <property type="entry name" value="UBA_RuvA_C"/>
    <property type="match status" value="1"/>
</dbReference>
<feature type="non-terminal residue" evidence="2">
    <location>
        <position position="1"/>
    </location>
</feature>
<dbReference type="GO" id="GO:0005524">
    <property type="term" value="F:ATP binding"/>
    <property type="evidence" value="ECO:0007669"/>
    <property type="project" value="InterPro"/>
</dbReference>
<dbReference type="AlphaFoldDB" id="A0A930DLJ6"/>
<dbReference type="Pfam" id="PF07499">
    <property type="entry name" value="RuvA_C"/>
    <property type="match status" value="1"/>
</dbReference>
<dbReference type="GO" id="GO:0006281">
    <property type="term" value="P:DNA repair"/>
    <property type="evidence" value="ECO:0007669"/>
    <property type="project" value="InterPro"/>
</dbReference>